<name>A0A3T0HU39_9BACI</name>
<sequence>MDQTEFWSLVEQSKVHEESRVEWLTEVLSSKEENEIIDYEFIFESYMNESYQSRLWGAAYVIMGGCSDDSFDYFRGWLISQGREIFEQTLKNPKFLAEYIIDENLGEEGVPEFEDFLNIGFDAFTLKRDGDLEEWDGDLYNEMLDLLADKGLESKTDIEFDWEEEDDLAEMFPALWERFGEEPLG</sequence>
<evidence type="ECO:0000259" key="1">
    <source>
        <dbReference type="Pfam" id="PF14024"/>
    </source>
</evidence>
<feature type="domain" description="DUF4240" evidence="1">
    <location>
        <begin position="1"/>
        <end position="124"/>
    </location>
</feature>
<dbReference type="InterPro" id="IPR025334">
    <property type="entry name" value="DUF4240"/>
</dbReference>
<organism evidence="2 3">
    <name type="scientific">Neobacillus mesonae</name>
    <dbReference type="NCBI Taxonomy" id="1193713"/>
    <lineage>
        <taxon>Bacteria</taxon>
        <taxon>Bacillati</taxon>
        <taxon>Bacillota</taxon>
        <taxon>Bacilli</taxon>
        <taxon>Bacillales</taxon>
        <taxon>Bacillaceae</taxon>
        <taxon>Neobacillus</taxon>
    </lineage>
</organism>
<keyword evidence="3" id="KW-1185">Reference proteome</keyword>
<dbReference type="AlphaFoldDB" id="A0A3T0HU39"/>
<dbReference type="Pfam" id="PF14024">
    <property type="entry name" value="DUF4240"/>
    <property type="match status" value="1"/>
</dbReference>
<evidence type="ECO:0000313" key="2">
    <source>
        <dbReference type="EMBL" id="AZU60625.1"/>
    </source>
</evidence>
<dbReference type="KEGG" id="nmk:CHR53_04745"/>
<dbReference type="RefSeq" id="WP_127485361.1">
    <property type="nucleotide sequence ID" value="NZ_CP022572.1"/>
</dbReference>
<dbReference type="OrthoDB" id="6200718at2"/>
<proteinExistence type="predicted"/>
<protein>
    <submittedName>
        <fullName evidence="2">Molybdenum metabolism regulator</fullName>
    </submittedName>
</protein>
<evidence type="ECO:0000313" key="3">
    <source>
        <dbReference type="Proteomes" id="UP000282892"/>
    </source>
</evidence>
<gene>
    <name evidence="2" type="ORF">CHR53_04745</name>
</gene>
<dbReference type="EMBL" id="CP022572">
    <property type="protein sequence ID" value="AZU60625.1"/>
    <property type="molecule type" value="Genomic_DNA"/>
</dbReference>
<accession>A0A3T0HU39</accession>
<dbReference type="Proteomes" id="UP000282892">
    <property type="component" value="Chromosome"/>
</dbReference>
<reference evidence="2 3" key="1">
    <citation type="submission" date="2017-07" db="EMBL/GenBank/DDBJ databases">
        <title>The complete genome sequence of Bacillus mesonae strain H20-5, an efficient strain improving plant abiotic stress resistance.</title>
        <authorList>
            <person name="Kim S.Y."/>
            <person name="Song H."/>
            <person name="Sang M.K."/>
            <person name="Weon H.-Y."/>
            <person name="Song J."/>
        </authorList>
    </citation>
    <scope>NUCLEOTIDE SEQUENCE [LARGE SCALE GENOMIC DNA]</scope>
    <source>
        <strain evidence="2 3">H20-5</strain>
    </source>
</reference>
<dbReference type="STRING" id="1193713.GCA_001636315_03475"/>